<reference evidence="1 2" key="1">
    <citation type="submission" date="2018-06" db="EMBL/GenBank/DDBJ databases">
        <authorList>
            <consortium name="Pathogen Informatics"/>
            <person name="Doyle S."/>
        </authorList>
    </citation>
    <scope>NUCLEOTIDE SEQUENCE [LARGE SCALE GENOMIC DNA]</scope>
    <source>
        <strain evidence="1 2">NCTC11842</strain>
    </source>
</reference>
<gene>
    <name evidence="1" type="ORF">NCTC11842_04151</name>
</gene>
<protein>
    <submittedName>
        <fullName evidence="1">Uncharacterized protein</fullName>
    </submittedName>
</protein>
<organism evidence="1 2">
    <name type="scientific">Pseudomonas luteola</name>
    <dbReference type="NCBI Taxonomy" id="47886"/>
    <lineage>
        <taxon>Bacteria</taxon>
        <taxon>Pseudomonadati</taxon>
        <taxon>Pseudomonadota</taxon>
        <taxon>Gammaproteobacteria</taxon>
        <taxon>Pseudomonadales</taxon>
        <taxon>Pseudomonadaceae</taxon>
        <taxon>Pseudomonas</taxon>
    </lineage>
</organism>
<dbReference type="Proteomes" id="UP000250443">
    <property type="component" value="Unassembled WGS sequence"/>
</dbReference>
<proteinExistence type="predicted"/>
<accession>A0A2X2DI59</accession>
<dbReference type="EMBL" id="UAUF01000014">
    <property type="protein sequence ID" value="SPZ11895.1"/>
    <property type="molecule type" value="Genomic_DNA"/>
</dbReference>
<sequence>MVQPGATQETDKGATVCLLTAGRRRPISLEPVYIKASSLPVQNSLLTLALC</sequence>
<name>A0A2X2DI59_PSELU</name>
<dbReference type="AlphaFoldDB" id="A0A2X2DI59"/>
<evidence type="ECO:0000313" key="1">
    <source>
        <dbReference type="EMBL" id="SPZ11895.1"/>
    </source>
</evidence>
<evidence type="ECO:0000313" key="2">
    <source>
        <dbReference type="Proteomes" id="UP000250443"/>
    </source>
</evidence>